<dbReference type="EMBL" id="CATZBU010000003">
    <property type="protein sequence ID" value="CAJ0786249.1"/>
    <property type="molecule type" value="Genomic_DNA"/>
</dbReference>
<evidence type="ECO:0000313" key="3">
    <source>
        <dbReference type="Proteomes" id="UP001189813"/>
    </source>
</evidence>
<protein>
    <recommendedName>
        <fullName evidence="4">DNA-binding protein</fullName>
    </recommendedName>
</protein>
<gene>
    <name evidence="2" type="ORF">LMG19083_01407</name>
</gene>
<feature type="region of interest" description="Disordered" evidence="1">
    <location>
        <begin position="77"/>
        <end position="108"/>
    </location>
</feature>
<reference evidence="2 3" key="1">
    <citation type="submission" date="2023-07" db="EMBL/GenBank/DDBJ databases">
        <authorList>
            <person name="Peeters C."/>
        </authorList>
    </citation>
    <scope>NUCLEOTIDE SEQUENCE [LARGE SCALE GENOMIC DNA]</scope>
    <source>
        <strain evidence="2 3">LMG 19083</strain>
    </source>
</reference>
<dbReference type="Proteomes" id="UP001189813">
    <property type="component" value="Unassembled WGS sequence"/>
</dbReference>
<accession>A0ABN9INU9</accession>
<dbReference type="SUPFAM" id="SSF81273">
    <property type="entry name" value="H-NS histone-like proteins"/>
    <property type="match status" value="1"/>
</dbReference>
<keyword evidence="3" id="KW-1185">Reference proteome</keyword>
<name>A0ABN9INU9_9RALS</name>
<feature type="compositionally biased region" description="Pro residues" evidence="1">
    <location>
        <begin position="80"/>
        <end position="91"/>
    </location>
</feature>
<organism evidence="2 3">
    <name type="scientific">Ralstonia psammae</name>
    <dbReference type="NCBI Taxonomy" id="3058598"/>
    <lineage>
        <taxon>Bacteria</taxon>
        <taxon>Pseudomonadati</taxon>
        <taxon>Pseudomonadota</taxon>
        <taxon>Betaproteobacteria</taxon>
        <taxon>Burkholderiales</taxon>
        <taxon>Burkholderiaceae</taxon>
        <taxon>Ralstonia</taxon>
    </lineage>
</organism>
<sequence>MGGPTAVILVRFPLAPGAPCACLSLPLAAGGQKPQKHTYKMKEGHPPELGRETAIAWILEQMQTYDLSVEDLQAHGCFDAPPPPPAPPAPIGPVYMSADGQHWDGSGDMPDWLQRAVNAGQSIEHFRVS</sequence>
<evidence type="ECO:0000256" key="1">
    <source>
        <dbReference type="SAM" id="MobiDB-lite"/>
    </source>
</evidence>
<comment type="caution">
    <text evidence="2">The sequence shown here is derived from an EMBL/GenBank/DDBJ whole genome shotgun (WGS) entry which is preliminary data.</text>
</comment>
<dbReference type="InterPro" id="IPR037150">
    <property type="entry name" value="H-NS_C_dom_sf"/>
</dbReference>
<dbReference type="Gene3D" id="4.10.430.10">
    <property type="entry name" value="Histone-like protein H-NS, C-terminal domain"/>
    <property type="match status" value="1"/>
</dbReference>
<evidence type="ECO:0008006" key="4">
    <source>
        <dbReference type="Google" id="ProtNLM"/>
    </source>
</evidence>
<evidence type="ECO:0000313" key="2">
    <source>
        <dbReference type="EMBL" id="CAJ0786249.1"/>
    </source>
</evidence>
<proteinExistence type="predicted"/>